<proteinExistence type="predicted"/>
<sequence length="63" mass="7018">MTLAIANRGCLRLLANLSIVMLTFCLVNYVANLRLSNVNYQTEIMPQWGKCSGVDQLSSVTRL</sequence>
<dbReference type="AlphaFoldDB" id="A0A0E9UJS0"/>
<accession>A0A0E9UJS0</accession>
<keyword evidence="1" id="KW-1133">Transmembrane helix</keyword>
<keyword evidence="1" id="KW-0472">Membrane</keyword>
<evidence type="ECO:0000256" key="1">
    <source>
        <dbReference type="SAM" id="Phobius"/>
    </source>
</evidence>
<reference evidence="2" key="2">
    <citation type="journal article" date="2015" name="Fish Shellfish Immunol.">
        <title>Early steps in the European eel (Anguilla anguilla)-Vibrio vulnificus interaction in the gills: Role of the RtxA13 toxin.</title>
        <authorList>
            <person name="Callol A."/>
            <person name="Pajuelo D."/>
            <person name="Ebbesson L."/>
            <person name="Teles M."/>
            <person name="MacKenzie S."/>
            <person name="Amaro C."/>
        </authorList>
    </citation>
    <scope>NUCLEOTIDE SEQUENCE</scope>
</reference>
<reference evidence="2" key="1">
    <citation type="submission" date="2014-11" db="EMBL/GenBank/DDBJ databases">
        <authorList>
            <person name="Amaro Gonzalez C."/>
        </authorList>
    </citation>
    <scope>NUCLEOTIDE SEQUENCE</scope>
</reference>
<feature type="transmembrane region" description="Helical" evidence="1">
    <location>
        <begin position="12"/>
        <end position="31"/>
    </location>
</feature>
<organism evidence="2">
    <name type="scientific">Anguilla anguilla</name>
    <name type="common">European freshwater eel</name>
    <name type="synonym">Muraena anguilla</name>
    <dbReference type="NCBI Taxonomy" id="7936"/>
    <lineage>
        <taxon>Eukaryota</taxon>
        <taxon>Metazoa</taxon>
        <taxon>Chordata</taxon>
        <taxon>Craniata</taxon>
        <taxon>Vertebrata</taxon>
        <taxon>Euteleostomi</taxon>
        <taxon>Actinopterygii</taxon>
        <taxon>Neopterygii</taxon>
        <taxon>Teleostei</taxon>
        <taxon>Anguilliformes</taxon>
        <taxon>Anguillidae</taxon>
        <taxon>Anguilla</taxon>
    </lineage>
</organism>
<evidence type="ECO:0000313" key="2">
    <source>
        <dbReference type="EMBL" id="JAH65515.1"/>
    </source>
</evidence>
<keyword evidence="1" id="KW-0812">Transmembrane</keyword>
<protein>
    <submittedName>
        <fullName evidence="2">Uncharacterized protein</fullName>
    </submittedName>
</protein>
<dbReference type="EMBL" id="GBXM01043062">
    <property type="protein sequence ID" value="JAH65515.1"/>
    <property type="molecule type" value="Transcribed_RNA"/>
</dbReference>
<name>A0A0E9UJS0_ANGAN</name>